<evidence type="ECO:0000259" key="11">
    <source>
        <dbReference type="PROSITE" id="PS50011"/>
    </source>
</evidence>
<dbReference type="SMART" id="SM00220">
    <property type="entry name" value="S_TKc"/>
    <property type="match status" value="1"/>
</dbReference>
<comment type="similarity">
    <text evidence="10">Belongs to the protein kinase superfamily.</text>
</comment>
<dbReference type="EMBL" id="JBBJBU010000003">
    <property type="protein sequence ID" value="KAK7206084.1"/>
    <property type="molecule type" value="Genomic_DNA"/>
</dbReference>
<keyword evidence="6 9" id="KW-0067">ATP-binding</keyword>
<keyword evidence="2 10" id="KW-0723">Serine/threonine-protein kinase</keyword>
<dbReference type="InterPro" id="IPR017441">
    <property type="entry name" value="Protein_kinase_ATP_BS"/>
</dbReference>
<dbReference type="InterPro" id="IPR011009">
    <property type="entry name" value="Kinase-like_dom_sf"/>
</dbReference>
<dbReference type="Gene3D" id="1.10.510.10">
    <property type="entry name" value="Transferase(Phosphotransferase) domain 1"/>
    <property type="match status" value="2"/>
</dbReference>
<organism evidence="12 13">
    <name type="scientific">Myxozyma melibiosi</name>
    <dbReference type="NCBI Taxonomy" id="54550"/>
    <lineage>
        <taxon>Eukaryota</taxon>
        <taxon>Fungi</taxon>
        <taxon>Dikarya</taxon>
        <taxon>Ascomycota</taxon>
        <taxon>Saccharomycotina</taxon>
        <taxon>Lipomycetes</taxon>
        <taxon>Lipomycetales</taxon>
        <taxon>Lipomycetaceae</taxon>
        <taxon>Myxozyma</taxon>
    </lineage>
</organism>
<dbReference type="GeneID" id="90036302"/>
<protein>
    <recommendedName>
        <fullName evidence="1">non-specific serine/threonine protein kinase</fullName>
        <ecNumber evidence="1">2.7.11.1</ecNumber>
    </recommendedName>
</protein>
<dbReference type="Pfam" id="PF00069">
    <property type="entry name" value="Pkinase"/>
    <property type="match status" value="2"/>
</dbReference>
<evidence type="ECO:0000256" key="5">
    <source>
        <dbReference type="ARBA" id="ARBA00022777"/>
    </source>
</evidence>
<name>A0ABR1F8B2_9ASCO</name>
<evidence type="ECO:0000256" key="6">
    <source>
        <dbReference type="ARBA" id="ARBA00022840"/>
    </source>
</evidence>
<dbReference type="PROSITE" id="PS00107">
    <property type="entry name" value="PROTEIN_KINASE_ATP"/>
    <property type="match status" value="1"/>
</dbReference>
<keyword evidence="3" id="KW-0808">Transferase</keyword>
<evidence type="ECO:0000256" key="8">
    <source>
        <dbReference type="ARBA" id="ARBA00048679"/>
    </source>
</evidence>
<feature type="binding site" evidence="9">
    <location>
        <position position="62"/>
    </location>
    <ligand>
        <name>ATP</name>
        <dbReference type="ChEBI" id="CHEBI:30616"/>
    </ligand>
</feature>
<dbReference type="PROSITE" id="PS00108">
    <property type="entry name" value="PROTEIN_KINASE_ST"/>
    <property type="match status" value="1"/>
</dbReference>
<dbReference type="PANTHER" id="PTHR45998:SF2">
    <property type="entry name" value="SERINE_THREONINE-PROTEIN KINASE 16"/>
    <property type="match status" value="1"/>
</dbReference>
<evidence type="ECO:0000256" key="9">
    <source>
        <dbReference type="PROSITE-ProRule" id="PRU10141"/>
    </source>
</evidence>
<evidence type="ECO:0000256" key="10">
    <source>
        <dbReference type="RuleBase" id="RU000304"/>
    </source>
</evidence>
<sequence>MASLAAYVLDFAYTFTSCVACFPSPSLYINNRSYKIQRLLGEGGFSYVYLVQAQNGELFALKKIRCPFGAESLQVAMKEIDNYKIFHDEHIISMIDSNVVQERDGSKTVYILLPYFRRGNLQDTINANLINGSYYDEKEALLLFLDIARGVRVMHKHTLGGANGSSTGNSSRNSGVGMDIEAERPLMASEPADFQNAPQSLAAPGSAADTRIVAYAHRDIKPANIMLSQTGVPVLMDLGSCMRARIDVSSRGQALEIQDNAAEHCTMPYRAPELFDVKTNTILDEGVDIWSLGCTYFAMLYCSSPFELQTAETGASLSLAIINGTFRFPDAPKYSEPTKEIIRACLTVEPSQRPDIDKVISLIESSLAQFN</sequence>
<dbReference type="PANTHER" id="PTHR45998">
    <property type="entry name" value="SERINE/THREONINE-PROTEIN KINASE 16"/>
    <property type="match status" value="1"/>
</dbReference>
<keyword evidence="13" id="KW-1185">Reference proteome</keyword>
<dbReference type="InterPro" id="IPR008271">
    <property type="entry name" value="Ser/Thr_kinase_AS"/>
</dbReference>
<gene>
    <name evidence="12" type="ORF">BZA70DRAFT_255797</name>
</gene>
<evidence type="ECO:0000256" key="2">
    <source>
        <dbReference type="ARBA" id="ARBA00022527"/>
    </source>
</evidence>
<evidence type="ECO:0000256" key="4">
    <source>
        <dbReference type="ARBA" id="ARBA00022741"/>
    </source>
</evidence>
<dbReference type="PROSITE" id="PS50011">
    <property type="entry name" value="PROTEIN_KINASE_DOM"/>
    <property type="match status" value="1"/>
</dbReference>
<keyword evidence="4 9" id="KW-0547">Nucleotide-binding</keyword>
<comment type="catalytic activity">
    <reaction evidence="8">
        <text>L-seryl-[protein] + ATP = O-phospho-L-seryl-[protein] + ADP + H(+)</text>
        <dbReference type="Rhea" id="RHEA:17989"/>
        <dbReference type="Rhea" id="RHEA-COMP:9863"/>
        <dbReference type="Rhea" id="RHEA-COMP:11604"/>
        <dbReference type="ChEBI" id="CHEBI:15378"/>
        <dbReference type="ChEBI" id="CHEBI:29999"/>
        <dbReference type="ChEBI" id="CHEBI:30616"/>
        <dbReference type="ChEBI" id="CHEBI:83421"/>
        <dbReference type="ChEBI" id="CHEBI:456216"/>
        <dbReference type="EC" id="2.7.11.1"/>
    </reaction>
</comment>
<reference evidence="12 13" key="1">
    <citation type="submission" date="2024-03" db="EMBL/GenBank/DDBJ databases">
        <title>Genome-scale model development and genomic sequencing of the oleaginous clade Lipomyces.</title>
        <authorList>
            <consortium name="Lawrence Berkeley National Laboratory"/>
            <person name="Czajka J.J."/>
            <person name="Han Y."/>
            <person name="Kim J."/>
            <person name="Mondo S.J."/>
            <person name="Hofstad B.A."/>
            <person name="Robles A."/>
            <person name="Haridas S."/>
            <person name="Riley R."/>
            <person name="LaButti K."/>
            <person name="Pangilinan J."/>
            <person name="Andreopoulos W."/>
            <person name="Lipzen A."/>
            <person name="Yan J."/>
            <person name="Wang M."/>
            <person name="Ng V."/>
            <person name="Grigoriev I.V."/>
            <person name="Spatafora J.W."/>
            <person name="Magnuson J.K."/>
            <person name="Baker S.E."/>
            <person name="Pomraning K.R."/>
        </authorList>
    </citation>
    <scope>NUCLEOTIDE SEQUENCE [LARGE SCALE GENOMIC DNA]</scope>
    <source>
        <strain evidence="12 13">Phaff 52-87</strain>
    </source>
</reference>
<evidence type="ECO:0000313" key="13">
    <source>
        <dbReference type="Proteomes" id="UP001498771"/>
    </source>
</evidence>
<evidence type="ECO:0000313" key="12">
    <source>
        <dbReference type="EMBL" id="KAK7206084.1"/>
    </source>
</evidence>
<feature type="domain" description="Protein kinase" evidence="11">
    <location>
        <begin position="34"/>
        <end position="367"/>
    </location>
</feature>
<proteinExistence type="inferred from homology"/>
<comment type="catalytic activity">
    <reaction evidence="7">
        <text>L-threonyl-[protein] + ATP = O-phospho-L-threonyl-[protein] + ADP + H(+)</text>
        <dbReference type="Rhea" id="RHEA:46608"/>
        <dbReference type="Rhea" id="RHEA-COMP:11060"/>
        <dbReference type="Rhea" id="RHEA-COMP:11605"/>
        <dbReference type="ChEBI" id="CHEBI:15378"/>
        <dbReference type="ChEBI" id="CHEBI:30013"/>
        <dbReference type="ChEBI" id="CHEBI:30616"/>
        <dbReference type="ChEBI" id="CHEBI:61977"/>
        <dbReference type="ChEBI" id="CHEBI:456216"/>
        <dbReference type="EC" id="2.7.11.1"/>
    </reaction>
</comment>
<dbReference type="Proteomes" id="UP001498771">
    <property type="component" value="Unassembled WGS sequence"/>
</dbReference>
<dbReference type="InterPro" id="IPR000719">
    <property type="entry name" value="Prot_kinase_dom"/>
</dbReference>
<evidence type="ECO:0000256" key="3">
    <source>
        <dbReference type="ARBA" id="ARBA00022679"/>
    </source>
</evidence>
<dbReference type="SUPFAM" id="SSF56112">
    <property type="entry name" value="Protein kinase-like (PK-like)"/>
    <property type="match status" value="1"/>
</dbReference>
<comment type="caution">
    <text evidence="12">The sequence shown here is derived from an EMBL/GenBank/DDBJ whole genome shotgun (WGS) entry which is preliminary data.</text>
</comment>
<dbReference type="RefSeq" id="XP_064769117.1">
    <property type="nucleotide sequence ID" value="XM_064910790.1"/>
</dbReference>
<dbReference type="InterPro" id="IPR052239">
    <property type="entry name" value="Ser/Thr-specific_kinases"/>
</dbReference>
<keyword evidence="5" id="KW-0418">Kinase</keyword>
<evidence type="ECO:0000256" key="7">
    <source>
        <dbReference type="ARBA" id="ARBA00047899"/>
    </source>
</evidence>
<dbReference type="EC" id="2.7.11.1" evidence="1"/>
<evidence type="ECO:0000256" key="1">
    <source>
        <dbReference type="ARBA" id="ARBA00012513"/>
    </source>
</evidence>
<accession>A0ABR1F8B2</accession>